<feature type="domain" description="AAA+ ATPase" evidence="5">
    <location>
        <begin position="193"/>
        <end position="329"/>
    </location>
</feature>
<keyword evidence="7" id="KW-1185">Reference proteome</keyword>
<feature type="compositionally biased region" description="Basic and acidic residues" evidence="4">
    <location>
        <begin position="1100"/>
        <end position="1141"/>
    </location>
</feature>
<dbReference type="InterPro" id="IPR050773">
    <property type="entry name" value="CbxX/CfxQ_RuBisCO_ESX"/>
</dbReference>
<evidence type="ECO:0000256" key="1">
    <source>
        <dbReference type="ARBA" id="ARBA00010378"/>
    </source>
</evidence>
<comment type="caution">
    <text evidence="6">The sequence shown here is derived from an EMBL/GenBank/DDBJ whole genome shotgun (WGS) entry which is preliminary data.</text>
</comment>
<dbReference type="InterPro" id="IPR003593">
    <property type="entry name" value="AAA+_ATPase"/>
</dbReference>
<dbReference type="Proteomes" id="UP001521116">
    <property type="component" value="Unassembled WGS sequence"/>
</dbReference>
<feature type="compositionally biased region" description="Basic and acidic residues" evidence="4">
    <location>
        <begin position="39"/>
        <end position="75"/>
    </location>
</feature>
<dbReference type="InterPro" id="IPR041627">
    <property type="entry name" value="AAA_lid_6"/>
</dbReference>
<name>A0ABR3SWH8_9PEZI</name>
<feature type="region of interest" description="Disordered" evidence="4">
    <location>
        <begin position="39"/>
        <end position="147"/>
    </location>
</feature>
<reference evidence="6 7" key="1">
    <citation type="submission" date="2024-02" db="EMBL/GenBank/DDBJ databases">
        <title>De novo assembly and annotation of 12 fungi associated with fruit tree decline syndrome in Ontario, Canada.</title>
        <authorList>
            <person name="Sulman M."/>
            <person name="Ellouze W."/>
            <person name="Ilyukhin E."/>
        </authorList>
    </citation>
    <scope>NUCLEOTIDE SEQUENCE [LARGE SCALE GENOMIC DNA]</scope>
    <source>
        <strain evidence="6 7">M1-105</strain>
    </source>
</reference>
<dbReference type="Gene3D" id="1.10.8.60">
    <property type="match status" value="1"/>
</dbReference>
<evidence type="ECO:0000313" key="6">
    <source>
        <dbReference type="EMBL" id="KAL1631694.1"/>
    </source>
</evidence>
<evidence type="ECO:0000259" key="5">
    <source>
        <dbReference type="SMART" id="SM00382"/>
    </source>
</evidence>
<dbReference type="InterPro" id="IPR000641">
    <property type="entry name" value="CbxX/CfxQ"/>
</dbReference>
<protein>
    <recommendedName>
        <fullName evidence="5">AAA+ ATPase domain-containing protein</fullName>
    </recommendedName>
</protein>
<dbReference type="SUPFAM" id="SSF52540">
    <property type="entry name" value="P-loop containing nucleoside triphosphate hydrolases"/>
    <property type="match status" value="3"/>
</dbReference>
<gene>
    <name evidence="6" type="ORF">SLS56_004368</name>
</gene>
<keyword evidence="3" id="KW-0067">ATP-binding</keyword>
<proteinExistence type="inferred from homology"/>
<evidence type="ECO:0000256" key="2">
    <source>
        <dbReference type="ARBA" id="ARBA00022741"/>
    </source>
</evidence>
<dbReference type="CDD" id="cd00009">
    <property type="entry name" value="AAA"/>
    <property type="match status" value="1"/>
</dbReference>
<feature type="compositionally biased region" description="Basic and acidic residues" evidence="4">
    <location>
        <begin position="132"/>
        <end position="147"/>
    </location>
</feature>
<dbReference type="PRINTS" id="PR00819">
    <property type="entry name" value="CBXCFQXSUPER"/>
</dbReference>
<accession>A0ABR3SWH8</accession>
<dbReference type="EMBL" id="JAJVDC020000039">
    <property type="protein sequence ID" value="KAL1631694.1"/>
    <property type="molecule type" value="Genomic_DNA"/>
</dbReference>
<evidence type="ECO:0000313" key="7">
    <source>
        <dbReference type="Proteomes" id="UP001521116"/>
    </source>
</evidence>
<feature type="compositionally biased region" description="Basic and acidic residues" evidence="4">
    <location>
        <begin position="1046"/>
        <end position="1083"/>
    </location>
</feature>
<dbReference type="Pfam" id="PF00004">
    <property type="entry name" value="AAA"/>
    <property type="match status" value="3"/>
</dbReference>
<sequence>MAVCEDEAQEKAKKLQRDFDLEERRQNKQKAYAKELAELQDEIDHERRLRRESVEERERDRVLRQRRKDLADLKEQPGLPHRGSHTPSAPPLSNVDRTPSLPAEPTLAPITPPSEETISRRDSHQMKGKGPWKLEESSAQQEWEHQKKLEGASNEALDQLMGMIGLENVKDEFLAIKAKIDVAVRQNIEMKNERFGAALLGNPGTGKTTVARLYAKFLTSVGALPGDTFVETTGSRLGNDGVSGCQKQLDNILNNGGGALFIDEAYQLASGSSPGGRQVLDFLLAEVENLTGKVVFILAGYNKQMEAFFSHNPGIPSRFPREMQFKDYKDEELLEIMKYGINKRYGDRMKIELGITGLYARIVARRIGRGRGRDGFGNARAVENALARISDRQAKRLRRERKAGKASDDLLLTQEDLLGPEPSDVLESNTSWTKLQQLIGLSSVKDSVKALFDSIQYNYSRELDEEPLIDFSLNKVFLGNPGTGKSTVAKLYGQILADIGLLSNGEDFVGSVIGASEANTKGILAATLGKVLVIDEAYGLYGGNTGGTSDPYKTAIIDTIVAEVQSVPGDDRCVLLLGYKEQMEEMFQNVNPGLTRRFPLDSAFSFEDFTDGELASIFDLKLHQQGFKATDQAKKVALDMLSRARNRLHFGNAGEIDILLNAAKMKHQQRISKGKQPVSATFEAQDFDADFDRSQRATTNVDKLFEGVVGCEDIIAQLQGYQNTVANMRELDMDPTEQIPFAFLFRGPPGTGKTSTARRMGKVYYDMGFLSTAEVLECSVTDLVGEFIGQTGPKTQKLFEKALGKVLFIDEAYRLAEGHYAKEAMDEIVDCITKPRFANKLVIILAGYDADINRLMSINPGLTSRFPETMTFRPLSPEECLELFAQTLGRKKHLDAAVLDPPSPAFRARVAGLFAALAALPNWASARDVKSLVKNIFGRVMRSGPPTRAARRVDEACVVEELERMLRERAHRGQHAACVPTLTTELAPAASRGREPPRPRLATGTQEVQEQAEPPAEEKAEPLVTEEESSEVRDVGVSDAVWRQLQADKARAEEEEQERERLEERERELRDEIETKLQERQGQEESNQPENDSDDDDPEKAERERKRIQRILEQRKRDEELSEIKRKREKAEEQRRQEAKKQACLRSIGICPMGYRWIKQSGGYRCSAGAHWVSDAEIEKLMR</sequence>
<dbReference type="PANTHER" id="PTHR43392:SF2">
    <property type="entry name" value="AAA-TYPE ATPASE FAMILY PROTEIN _ ANKYRIN REPEAT FAMILY PROTEIN"/>
    <property type="match status" value="1"/>
</dbReference>
<dbReference type="InterPro" id="IPR027417">
    <property type="entry name" value="P-loop_NTPase"/>
</dbReference>
<dbReference type="SMART" id="SM00382">
    <property type="entry name" value="AAA"/>
    <property type="match status" value="3"/>
</dbReference>
<evidence type="ECO:0000256" key="4">
    <source>
        <dbReference type="SAM" id="MobiDB-lite"/>
    </source>
</evidence>
<dbReference type="Gene3D" id="3.40.50.300">
    <property type="entry name" value="P-loop containing nucleotide triphosphate hydrolases"/>
    <property type="match status" value="3"/>
</dbReference>
<dbReference type="InterPro" id="IPR003959">
    <property type="entry name" value="ATPase_AAA_core"/>
</dbReference>
<feature type="domain" description="AAA+ ATPase" evidence="5">
    <location>
        <begin position="471"/>
        <end position="654"/>
    </location>
</feature>
<feature type="region of interest" description="Disordered" evidence="4">
    <location>
        <begin position="969"/>
        <end position="1142"/>
    </location>
</feature>
<feature type="domain" description="AAA+ ATPase" evidence="5">
    <location>
        <begin position="739"/>
        <end position="876"/>
    </location>
</feature>
<evidence type="ECO:0000256" key="3">
    <source>
        <dbReference type="ARBA" id="ARBA00022840"/>
    </source>
</evidence>
<organism evidence="6 7">
    <name type="scientific">Neofusicoccum ribis</name>
    <dbReference type="NCBI Taxonomy" id="45134"/>
    <lineage>
        <taxon>Eukaryota</taxon>
        <taxon>Fungi</taxon>
        <taxon>Dikarya</taxon>
        <taxon>Ascomycota</taxon>
        <taxon>Pezizomycotina</taxon>
        <taxon>Dothideomycetes</taxon>
        <taxon>Dothideomycetes incertae sedis</taxon>
        <taxon>Botryosphaeriales</taxon>
        <taxon>Botryosphaeriaceae</taxon>
        <taxon>Neofusicoccum</taxon>
    </lineage>
</organism>
<comment type="similarity">
    <text evidence="1">Belongs to the CbxX/CfxQ family.</text>
</comment>
<keyword evidence="2" id="KW-0547">Nucleotide-binding</keyword>
<dbReference type="PANTHER" id="PTHR43392">
    <property type="entry name" value="AAA-TYPE ATPASE FAMILY PROTEIN / ANKYRIN REPEAT FAMILY PROTEIN"/>
    <property type="match status" value="1"/>
</dbReference>
<dbReference type="Pfam" id="PF17866">
    <property type="entry name" value="AAA_lid_6"/>
    <property type="match status" value="2"/>
</dbReference>